<reference evidence="9 10" key="1">
    <citation type="journal article" date="2013" name="Genome Announc.">
        <title>Draft Genome Sequence of the Cellulolytic, Mesophilic, Anaerobic Bacterium Clostridium termitidis Strain CT1112 (DSM 5398).</title>
        <authorList>
            <person name="Lal S."/>
            <person name="Ramachandran U."/>
            <person name="Zhang X."/>
            <person name="Munir R."/>
            <person name="Sparling R."/>
            <person name="Levin D.B."/>
        </authorList>
    </citation>
    <scope>NUCLEOTIDE SEQUENCE [LARGE SCALE GENOMIC DNA]</scope>
    <source>
        <strain evidence="9 10">CT1112</strain>
    </source>
</reference>
<dbReference type="PROSITE" id="PS50928">
    <property type="entry name" value="ABC_TM1"/>
    <property type="match status" value="1"/>
</dbReference>
<dbReference type="EMBL" id="AORV01000044">
    <property type="protein sequence ID" value="EMS71020.1"/>
    <property type="molecule type" value="Genomic_DNA"/>
</dbReference>
<keyword evidence="2 7" id="KW-0813">Transport</keyword>
<evidence type="ECO:0000256" key="5">
    <source>
        <dbReference type="ARBA" id="ARBA00022989"/>
    </source>
</evidence>
<organism evidence="9 10">
    <name type="scientific">Ruminiclostridium cellobioparum subsp. termitidis CT1112</name>
    <dbReference type="NCBI Taxonomy" id="1195236"/>
    <lineage>
        <taxon>Bacteria</taxon>
        <taxon>Bacillati</taxon>
        <taxon>Bacillota</taxon>
        <taxon>Clostridia</taxon>
        <taxon>Eubacteriales</taxon>
        <taxon>Oscillospiraceae</taxon>
        <taxon>Ruminiclostridium</taxon>
    </lineage>
</organism>
<protein>
    <submittedName>
        <fullName evidence="9">ABC transporter, permease protein</fullName>
    </submittedName>
</protein>
<evidence type="ECO:0000256" key="3">
    <source>
        <dbReference type="ARBA" id="ARBA00022475"/>
    </source>
</evidence>
<dbReference type="GO" id="GO:0055085">
    <property type="term" value="P:transmembrane transport"/>
    <property type="evidence" value="ECO:0007669"/>
    <property type="project" value="InterPro"/>
</dbReference>
<dbReference type="InterPro" id="IPR000515">
    <property type="entry name" value="MetI-like"/>
</dbReference>
<gene>
    <name evidence="9" type="ORF">CTER_3210</name>
</gene>
<dbReference type="CDD" id="cd06261">
    <property type="entry name" value="TM_PBP2"/>
    <property type="match status" value="1"/>
</dbReference>
<evidence type="ECO:0000313" key="9">
    <source>
        <dbReference type="EMBL" id="EMS71020.1"/>
    </source>
</evidence>
<evidence type="ECO:0000256" key="6">
    <source>
        <dbReference type="ARBA" id="ARBA00023136"/>
    </source>
</evidence>
<proteinExistence type="inferred from homology"/>
<evidence type="ECO:0000313" key="10">
    <source>
        <dbReference type="Proteomes" id="UP000014155"/>
    </source>
</evidence>
<dbReference type="InterPro" id="IPR035906">
    <property type="entry name" value="MetI-like_sf"/>
</dbReference>
<evidence type="ECO:0000256" key="7">
    <source>
        <dbReference type="RuleBase" id="RU363032"/>
    </source>
</evidence>
<evidence type="ECO:0000256" key="2">
    <source>
        <dbReference type="ARBA" id="ARBA00022448"/>
    </source>
</evidence>
<dbReference type="eggNOG" id="COG1175">
    <property type="taxonomic scope" value="Bacteria"/>
</dbReference>
<dbReference type="PANTHER" id="PTHR30193">
    <property type="entry name" value="ABC TRANSPORTER PERMEASE PROTEIN"/>
    <property type="match status" value="1"/>
</dbReference>
<dbReference type="GO" id="GO:0005886">
    <property type="term" value="C:plasma membrane"/>
    <property type="evidence" value="ECO:0007669"/>
    <property type="project" value="UniProtKB-SubCell"/>
</dbReference>
<keyword evidence="6 7" id="KW-0472">Membrane</keyword>
<comment type="similarity">
    <text evidence="7">Belongs to the binding-protein-dependent transport system permease family.</text>
</comment>
<feature type="transmembrane region" description="Helical" evidence="7">
    <location>
        <begin position="107"/>
        <end position="128"/>
    </location>
</feature>
<name>S0FH73_RUMCE</name>
<keyword evidence="3" id="KW-1003">Cell membrane</keyword>
<sequence>MIKMRQEKRNEMYMYLFILPGILGFLFFWLIPIVYTFVLSTFKTNGMNNIFVGIENYIKLFGDKEYRKAIFNTVYMVILGVPINMLAALILAMLLNTKIKALGLFRTIFYIPTILPGVATAVSMFFIFNTRYGLLNRVLSLVGIEGIDWLGEPGMAKLTFIIIGAWGVGQTMIIFLMGLQGISETYFEAAYVDGANSFQRFWSVTLPMLTPTILYNFILQCIAQMQIFTPAYVITNGGPDQATYFYVYKLYRDAFQFGKFGYASAQSVVLFIVTLILTFLVMKSSNSWVHYEGGE</sequence>
<feature type="transmembrane region" description="Helical" evidence="7">
    <location>
        <begin position="158"/>
        <end position="179"/>
    </location>
</feature>
<feature type="domain" description="ABC transmembrane type-1" evidence="8">
    <location>
        <begin position="70"/>
        <end position="281"/>
    </location>
</feature>
<dbReference type="SUPFAM" id="SSF161098">
    <property type="entry name" value="MetI-like"/>
    <property type="match status" value="1"/>
</dbReference>
<evidence type="ECO:0000259" key="8">
    <source>
        <dbReference type="PROSITE" id="PS50928"/>
    </source>
</evidence>
<comment type="caution">
    <text evidence="9">The sequence shown here is derived from an EMBL/GenBank/DDBJ whole genome shotgun (WGS) entry which is preliminary data.</text>
</comment>
<dbReference type="PATRIC" id="fig|1195236.3.peg.3433"/>
<keyword evidence="4 7" id="KW-0812">Transmembrane</keyword>
<feature type="transmembrane region" description="Helical" evidence="7">
    <location>
        <begin position="260"/>
        <end position="282"/>
    </location>
</feature>
<keyword evidence="5 7" id="KW-1133">Transmembrane helix</keyword>
<feature type="transmembrane region" description="Helical" evidence="7">
    <location>
        <begin position="199"/>
        <end position="218"/>
    </location>
</feature>
<feature type="transmembrane region" description="Helical" evidence="7">
    <location>
        <begin position="12"/>
        <end position="38"/>
    </location>
</feature>
<evidence type="ECO:0000256" key="1">
    <source>
        <dbReference type="ARBA" id="ARBA00004651"/>
    </source>
</evidence>
<dbReference type="Gene3D" id="1.10.3720.10">
    <property type="entry name" value="MetI-like"/>
    <property type="match status" value="1"/>
</dbReference>
<dbReference type="Pfam" id="PF00528">
    <property type="entry name" value="BPD_transp_1"/>
    <property type="match status" value="1"/>
</dbReference>
<dbReference type="PANTHER" id="PTHR30193:SF1">
    <property type="entry name" value="ABC TRANSPORTER PERMEASE PROTEIN YESP-RELATED"/>
    <property type="match status" value="1"/>
</dbReference>
<dbReference type="AlphaFoldDB" id="S0FH73"/>
<dbReference type="InterPro" id="IPR051393">
    <property type="entry name" value="ABC_transporter_permease"/>
</dbReference>
<dbReference type="STRING" id="1195236.CTER_3210"/>
<dbReference type="Proteomes" id="UP000014155">
    <property type="component" value="Unassembled WGS sequence"/>
</dbReference>
<feature type="transmembrane region" description="Helical" evidence="7">
    <location>
        <begin position="74"/>
        <end position="95"/>
    </location>
</feature>
<accession>S0FH73</accession>
<comment type="subcellular location">
    <subcellularLocation>
        <location evidence="1 7">Cell membrane</location>
        <topology evidence="1 7">Multi-pass membrane protein</topology>
    </subcellularLocation>
</comment>
<keyword evidence="10" id="KW-1185">Reference proteome</keyword>
<evidence type="ECO:0000256" key="4">
    <source>
        <dbReference type="ARBA" id="ARBA00022692"/>
    </source>
</evidence>